<keyword evidence="5 8" id="KW-0812">Transmembrane</keyword>
<dbReference type="Proteomes" id="UP000249619">
    <property type="component" value="Unassembled WGS sequence"/>
</dbReference>
<reference evidence="10" key="1">
    <citation type="submission" date="2018-05" db="EMBL/GenBank/DDBJ databases">
        <title>Draft genome sequence of Stemphylium lycopersici strain CIDEFI 213.</title>
        <authorList>
            <person name="Medina R."/>
            <person name="Franco M.E.E."/>
            <person name="Lucentini C.G."/>
            <person name="Saparrat M.C.N."/>
            <person name="Balatti P.A."/>
        </authorList>
    </citation>
    <scope>NUCLEOTIDE SEQUENCE [LARGE SCALE GENOMIC DNA]</scope>
    <source>
        <strain evidence="10">CIDEFI 213</strain>
    </source>
</reference>
<evidence type="ECO:0000256" key="4">
    <source>
        <dbReference type="ARBA" id="ARBA00022553"/>
    </source>
</evidence>
<evidence type="ECO:0000256" key="2">
    <source>
        <dbReference type="ARBA" id="ARBA00008974"/>
    </source>
</evidence>
<feature type="transmembrane region" description="Helical" evidence="8">
    <location>
        <begin position="370"/>
        <end position="389"/>
    </location>
</feature>
<organism evidence="9 10">
    <name type="scientific">Stemphylium lycopersici</name>
    <name type="common">Tomato gray leaf spot disease fungus</name>
    <name type="synonym">Thyrospora lycopersici</name>
    <dbReference type="NCBI Taxonomy" id="183478"/>
    <lineage>
        <taxon>Eukaryota</taxon>
        <taxon>Fungi</taxon>
        <taxon>Dikarya</taxon>
        <taxon>Ascomycota</taxon>
        <taxon>Pezizomycotina</taxon>
        <taxon>Dothideomycetes</taxon>
        <taxon>Pleosporomycetidae</taxon>
        <taxon>Pleosporales</taxon>
        <taxon>Pleosporineae</taxon>
        <taxon>Pleosporaceae</taxon>
        <taxon>Stemphylium</taxon>
    </lineage>
</organism>
<keyword evidence="7 8" id="KW-0472">Membrane</keyword>
<dbReference type="InterPro" id="IPR023213">
    <property type="entry name" value="CAT-like_dom_sf"/>
</dbReference>
<keyword evidence="6 8" id="KW-1133">Transmembrane helix</keyword>
<keyword evidence="10" id="KW-1185">Reference proteome</keyword>
<proteinExistence type="inferred from homology"/>
<keyword evidence="3" id="KW-0813">Transport</keyword>
<keyword evidence="4" id="KW-0597">Phosphoprotein</keyword>
<dbReference type="STRING" id="183478.A0A364MYP4"/>
<dbReference type="FunFam" id="1.10.4160.10:FF:000002">
    <property type="entry name" value="Purine-cytosine permease fcyB"/>
    <property type="match status" value="1"/>
</dbReference>
<comment type="subcellular location">
    <subcellularLocation>
        <location evidence="1">Membrane</location>
        <topology evidence="1">Multi-pass membrane protein</topology>
    </subcellularLocation>
</comment>
<dbReference type="GO" id="GO:0000329">
    <property type="term" value="C:fungal-type vacuole membrane"/>
    <property type="evidence" value="ECO:0007669"/>
    <property type="project" value="TreeGrafter"/>
</dbReference>
<dbReference type="Gene3D" id="3.30.559.30">
    <property type="entry name" value="Nonribosomal peptide synthetase, condensation domain"/>
    <property type="match status" value="2"/>
</dbReference>
<dbReference type="GO" id="GO:0015851">
    <property type="term" value="P:nucleobase transport"/>
    <property type="evidence" value="ECO:0007669"/>
    <property type="project" value="UniProtKB-ARBA"/>
</dbReference>
<evidence type="ECO:0000313" key="10">
    <source>
        <dbReference type="Proteomes" id="UP000249619"/>
    </source>
</evidence>
<feature type="transmembrane region" description="Helical" evidence="8">
    <location>
        <begin position="146"/>
        <end position="170"/>
    </location>
</feature>
<gene>
    <name evidence="9" type="ORF">DDE83_006619</name>
</gene>
<feature type="transmembrane region" description="Helical" evidence="8">
    <location>
        <begin position="483"/>
        <end position="499"/>
    </location>
</feature>
<feature type="transmembrane region" description="Helical" evidence="8">
    <location>
        <begin position="280"/>
        <end position="305"/>
    </location>
</feature>
<dbReference type="Gene3D" id="1.10.4160.10">
    <property type="entry name" value="Hydantoin permease"/>
    <property type="match status" value="1"/>
</dbReference>
<dbReference type="Pfam" id="PF02133">
    <property type="entry name" value="Transp_cyt_pur"/>
    <property type="match status" value="1"/>
</dbReference>
<evidence type="ECO:0000256" key="1">
    <source>
        <dbReference type="ARBA" id="ARBA00004141"/>
    </source>
</evidence>
<dbReference type="OrthoDB" id="2548233at2759"/>
<feature type="transmembrane region" description="Helical" evidence="8">
    <location>
        <begin position="444"/>
        <end position="463"/>
    </location>
</feature>
<accession>A0A364MYP4</accession>
<feature type="transmembrane region" description="Helical" evidence="8">
    <location>
        <begin position="336"/>
        <end position="358"/>
    </location>
</feature>
<dbReference type="GO" id="GO:0022857">
    <property type="term" value="F:transmembrane transporter activity"/>
    <property type="evidence" value="ECO:0007669"/>
    <property type="project" value="InterPro"/>
</dbReference>
<feature type="transmembrane region" description="Helical" evidence="8">
    <location>
        <begin position="245"/>
        <end position="268"/>
    </location>
</feature>
<dbReference type="EMBL" id="QGDH01000104">
    <property type="protein sequence ID" value="RAR07182.1"/>
    <property type="molecule type" value="Genomic_DNA"/>
</dbReference>
<dbReference type="InterPro" id="IPR001248">
    <property type="entry name" value="Pur-cyt_permease"/>
</dbReference>
<dbReference type="PANTHER" id="PTHR31806:SF7">
    <property type="entry name" value="TRANSPORTER, PUTATIVE (AFU_ORTHOLOGUE AFUA_2G04690)-RELATED"/>
    <property type="match status" value="1"/>
</dbReference>
<dbReference type="PANTHER" id="PTHR31806">
    <property type="entry name" value="PURINE-CYTOSINE PERMEASE FCY2-RELATED"/>
    <property type="match status" value="1"/>
</dbReference>
<name>A0A364MYP4_STELY</name>
<dbReference type="Gene3D" id="3.30.559.10">
    <property type="entry name" value="Chloramphenicol acetyltransferase-like domain"/>
    <property type="match status" value="1"/>
</dbReference>
<dbReference type="AlphaFoldDB" id="A0A364MYP4"/>
<feature type="transmembrane region" description="Helical" evidence="8">
    <location>
        <begin position="208"/>
        <end position="225"/>
    </location>
</feature>
<comment type="similarity">
    <text evidence="2">Belongs to the purine-cytosine permease (2.A.39) family.</text>
</comment>
<evidence type="ECO:0000256" key="6">
    <source>
        <dbReference type="ARBA" id="ARBA00022989"/>
    </source>
</evidence>
<evidence type="ECO:0000256" key="8">
    <source>
        <dbReference type="SAM" id="Phobius"/>
    </source>
</evidence>
<protein>
    <submittedName>
        <fullName evidence="9">Purine-cytosine permease fcy21</fullName>
    </submittedName>
</protein>
<feature type="transmembrane region" description="Helical" evidence="8">
    <location>
        <begin position="401"/>
        <end position="423"/>
    </location>
</feature>
<feature type="transmembrane region" description="Helical" evidence="8">
    <location>
        <begin position="176"/>
        <end position="196"/>
    </location>
</feature>
<dbReference type="GO" id="GO:0005886">
    <property type="term" value="C:plasma membrane"/>
    <property type="evidence" value="ECO:0007669"/>
    <property type="project" value="TreeGrafter"/>
</dbReference>
<evidence type="ECO:0000256" key="5">
    <source>
        <dbReference type="ARBA" id="ARBA00022692"/>
    </source>
</evidence>
<dbReference type="InterPro" id="IPR026030">
    <property type="entry name" value="Pur-cyt_permease_Fcy2/21/22"/>
</dbReference>
<sequence length="1002" mass="111112">MSTEKGQDASSVSTDNGVIVSDAPVARETGLLGRLRAFEARLDAKLGIESEAINRKLPEDKGHVPWHHQLNMFFLWASGTMNTSCFATGMLGHEFGLTLRQSIVITIFASILGGAATGFAATFGAPTGLRQISVSRYAFGWWPNKVIAALNTIVQIGWAAVACITGGLALTAVADGHISLIVGIVILAVVATLISFVGLRAILVYERYAWFVFFIIFIIFFAETGKYTDNSNKTELKGTDLSGQVLSLIAIVYGSSASWQTMASDYYVHYPVNVSRWKVFLMTTFGIAIPTSIGMLAGCVVSFGMNNRPDWSDVYENEGLGFLIQTMLYPRGFAKLILTLLVLSGINVNVISIYSAAISCQQFSRPFARVPRFIWVLLCFAAILGLAIGGREQLSVYLQNFLSLLGYWSTQYFVILCSEHVIFRGMNFDNYDLDAWNDPSRLPLGIAAGFAFAIGIAAWLMGMVETWYVGPLGGLIGKDGGDIANEFTFLVTAIVYIPARFLEKKIIAFLPYTSISLFIPLSVLPTSSLPILTSFYPQYFHIMTMADPIWRETRPGRWERPQTYLEKMNILTRNVPNAIGRDNWAKNAVAKLTFDPSIKDPAAYLQTAWKQVRYNHPEIAAFPYNGNYIYRVGDGPSIALWVSATFSVVEGKTVDELLGRIPRNEQMMCYFLRDTSEVMIWSPHYRVDARGAIFCLNHLVESLANMNPNLVFGGCAKNLTPSMESTLRIGHEVKITPAIEAQAESRLAALDPNKPVLELTPRIKAQKPGYTQRHFLKFSKQDTKTVQDGCDTAAYAIDVALHAALISSVAKLAPTDQARSFMASFHSNLRTLIPEAAAPVYSPTSYTSVITTEVIVSPQSDFSSYYSQLAPVYAAGYAPYLESSPLFHKRLEERLFGPDPEKKKLGESEGQLQPRFAFLGTVDDQVVKRLEGLVKVEDFWLGAETLTMRMMVHTWIWQGQLVLSVCYNESYWDRDMAAQLLEGMRDSLMDVALGKMMGNVRL</sequence>
<comment type="caution">
    <text evidence="9">The sequence shown here is derived from an EMBL/GenBank/DDBJ whole genome shotgun (WGS) entry which is preliminary data.</text>
</comment>
<evidence type="ECO:0000256" key="3">
    <source>
        <dbReference type="ARBA" id="ARBA00022448"/>
    </source>
</evidence>
<feature type="transmembrane region" description="Helical" evidence="8">
    <location>
        <begin position="103"/>
        <end position="125"/>
    </location>
</feature>
<evidence type="ECO:0000313" key="9">
    <source>
        <dbReference type="EMBL" id="RAR07182.1"/>
    </source>
</evidence>
<evidence type="ECO:0000256" key="7">
    <source>
        <dbReference type="ARBA" id="ARBA00023136"/>
    </source>
</evidence>
<feature type="transmembrane region" description="Helical" evidence="8">
    <location>
        <begin position="73"/>
        <end position="91"/>
    </location>
</feature>